<dbReference type="GO" id="GO:0016285">
    <property type="term" value="F:alanyl aminopeptidase activity"/>
    <property type="evidence" value="ECO:0007669"/>
    <property type="project" value="UniProtKB-EC"/>
</dbReference>
<dbReference type="GO" id="GO:0016020">
    <property type="term" value="C:membrane"/>
    <property type="evidence" value="ECO:0007669"/>
    <property type="project" value="TreeGrafter"/>
</dbReference>
<evidence type="ECO:0000256" key="9">
    <source>
        <dbReference type="PIRSR" id="PIRSR634016-1"/>
    </source>
</evidence>
<dbReference type="GO" id="GO:0005615">
    <property type="term" value="C:extracellular space"/>
    <property type="evidence" value="ECO:0007669"/>
    <property type="project" value="TreeGrafter"/>
</dbReference>
<dbReference type="GO" id="GO:0070006">
    <property type="term" value="F:metalloaminopeptidase activity"/>
    <property type="evidence" value="ECO:0007669"/>
    <property type="project" value="TreeGrafter"/>
</dbReference>
<keyword evidence="18" id="KW-1185">Reference proteome</keyword>
<feature type="binding site" evidence="10">
    <location>
        <position position="363"/>
    </location>
    <ligand>
        <name>Zn(2+)</name>
        <dbReference type="ChEBI" id="CHEBI:29105"/>
        <note>catalytic</note>
    </ligand>
</feature>
<dbReference type="Gene3D" id="1.25.50.20">
    <property type="match status" value="1"/>
</dbReference>
<keyword evidence="7 10" id="KW-0862">Zinc</keyword>
<dbReference type="SUPFAM" id="SSF63737">
    <property type="entry name" value="Leukotriene A4 hydrolase N-terminal domain"/>
    <property type="match status" value="1"/>
</dbReference>
<evidence type="ECO:0000256" key="2">
    <source>
        <dbReference type="ARBA" id="ARBA00010136"/>
    </source>
</evidence>
<evidence type="ECO:0000256" key="10">
    <source>
        <dbReference type="PIRSR" id="PIRSR634016-3"/>
    </source>
</evidence>
<evidence type="ECO:0000313" key="17">
    <source>
        <dbReference type="EMBL" id="KUR73739.1"/>
    </source>
</evidence>
<dbReference type="Pfam" id="PF01433">
    <property type="entry name" value="Peptidase_M1"/>
    <property type="match status" value="1"/>
</dbReference>
<evidence type="ECO:0000256" key="6">
    <source>
        <dbReference type="ARBA" id="ARBA00022801"/>
    </source>
</evidence>
<feature type="domain" description="Aminopeptidase N-like N-terminal" evidence="16">
    <location>
        <begin position="53"/>
        <end position="229"/>
    </location>
</feature>
<evidence type="ECO:0000256" key="7">
    <source>
        <dbReference type="ARBA" id="ARBA00022833"/>
    </source>
</evidence>
<dbReference type="InterPro" id="IPR027268">
    <property type="entry name" value="Peptidase_M4/M1_CTD_sf"/>
</dbReference>
<dbReference type="InterPro" id="IPR001930">
    <property type="entry name" value="Peptidase_M1"/>
</dbReference>
<keyword evidence="3 12" id="KW-0031">Aminopeptidase</keyword>
<name>A0A117UZJ5_9SPHN</name>
<evidence type="ECO:0000256" key="1">
    <source>
        <dbReference type="ARBA" id="ARBA00000098"/>
    </source>
</evidence>
<dbReference type="Proteomes" id="UP000058012">
    <property type="component" value="Unassembled WGS sequence"/>
</dbReference>
<dbReference type="Pfam" id="PF11838">
    <property type="entry name" value="ERAP1_C"/>
    <property type="match status" value="1"/>
</dbReference>
<dbReference type="RefSeq" id="WP_067906255.1">
    <property type="nucleotide sequence ID" value="NZ_KQ954244.1"/>
</dbReference>
<dbReference type="GO" id="GO:0008270">
    <property type="term" value="F:zinc ion binding"/>
    <property type="evidence" value="ECO:0007669"/>
    <property type="project" value="UniProtKB-UniRule"/>
</dbReference>
<comment type="cofactor">
    <cofactor evidence="10 12">
        <name>Zn(2+)</name>
        <dbReference type="ChEBI" id="CHEBI:29105"/>
    </cofactor>
    <text evidence="10 12">Binds 1 zinc ion per subunit.</text>
</comment>
<dbReference type="GO" id="GO:0006508">
    <property type="term" value="P:proteolysis"/>
    <property type="evidence" value="ECO:0007669"/>
    <property type="project" value="UniProtKB-KW"/>
</dbReference>
<dbReference type="AlphaFoldDB" id="A0A117UZJ5"/>
<sequence length="896" mass="96065">MRSILPSAALLAATLLAGTFLSAPAQAQTPAAEAAIPAEAGPMPAGKLEGAVVPQAYRLDLTVDPAKERFSGHVEIDVDVKKAGRFVWMHGRDLKVGKVTAMVGGQPVSGTFRQVDPTGIALVTFDAPLPAGKTTFAFDYDAPFGEGPAGMFRVKVGEDWYSWTQHESIDARASFPSFDQPGFKVPWNVTLRTPEGLKAVSNAPEVKTETAGGMTVHTFAQTLPLPSYLVALMVGPFVTVEGVVPPTPQRSTPLPIRIVSTRQNAGKLDFALEGTKGVVQHLEAYFGQSFPYPKLDQITTPILPGAMENAGADLYADSILVMDDKASTAQKRTFGMVVSHELAHQWFGDLVTPAWWDDIWLNESFANWMGFRIGNEWRPDLNIGAGALAEGFSAMGIDALVAGRPIHQQIEKNAQIDAAFDTITYGKGGHVVAMIAAFMGDTKFRDGVRGYMAAHKYGNATSAEFFKAMAEAAGDPRILPAMQSFTDQQGVPLVTLERAKGKDGAQSWKVTQSRYVRYGMKGPQTKWGIPLCMRQGDLRQCTLLTDTSATVTIKSAGPIMPNAGGTGYYRFELPAKEWDALIAATPSLSGSEALAVEDSLNASFYAGRVTADQLIAGSRALAANPDSYASGDAVGLLQAMADRGVIAESAKPKFRAFVDGLYSAQLKAVGLDPRAGAHAGDDPEKQQRRVQLVELIAGTARDAALRTRLATAVDAYLGGDQSALDPSLFGAAFDAWLGARKLDGAKVLMDKALASEDPLFRPAALGAIGSSGDAATAKWLLDEFQDKRLRQSEKLNFVRYVVYTPETRDWGYSWMKAHLDELLNGGAGIFFGARLPQILGNFCSVAQADEFDGLRAKFAGKSGALELERTIERVRACGKLKDARGAELTAAITKLR</sequence>
<dbReference type="Gene3D" id="2.60.40.1910">
    <property type="match status" value="1"/>
</dbReference>
<proteinExistence type="inferred from homology"/>
<keyword evidence="13" id="KW-0732">Signal</keyword>
<dbReference type="GO" id="GO:0043171">
    <property type="term" value="P:peptide catabolic process"/>
    <property type="evidence" value="ECO:0007669"/>
    <property type="project" value="TreeGrafter"/>
</dbReference>
<protein>
    <recommendedName>
        <fullName evidence="12">Aminopeptidase</fullName>
        <ecNumber evidence="12">3.4.11.-</ecNumber>
    </recommendedName>
</protein>
<dbReference type="InterPro" id="IPR050344">
    <property type="entry name" value="Peptidase_M1_aminopeptidases"/>
</dbReference>
<evidence type="ECO:0000256" key="4">
    <source>
        <dbReference type="ARBA" id="ARBA00022670"/>
    </source>
</evidence>
<evidence type="ECO:0000256" key="3">
    <source>
        <dbReference type="ARBA" id="ARBA00022438"/>
    </source>
</evidence>
<gene>
    <name evidence="17" type="ORF">AQZ52_01895</name>
</gene>
<dbReference type="SUPFAM" id="SSF55486">
    <property type="entry name" value="Metalloproteases ('zincins'), catalytic domain"/>
    <property type="match status" value="1"/>
</dbReference>
<evidence type="ECO:0000256" key="5">
    <source>
        <dbReference type="ARBA" id="ARBA00022723"/>
    </source>
</evidence>
<dbReference type="PANTHER" id="PTHR11533">
    <property type="entry name" value="PROTEASE M1 ZINC METALLOPROTEASE"/>
    <property type="match status" value="1"/>
</dbReference>
<dbReference type="Pfam" id="PF17900">
    <property type="entry name" value="Peptidase_M1_N"/>
    <property type="match status" value="1"/>
</dbReference>
<accession>A0A117UZJ5</accession>
<keyword evidence="5 10" id="KW-0479">Metal-binding</keyword>
<feature type="domain" description="Peptidase M1 membrane alanine aminopeptidase" evidence="14">
    <location>
        <begin position="270"/>
        <end position="474"/>
    </location>
</feature>
<keyword evidence="4 12" id="KW-0645">Protease</keyword>
<reference evidence="17 18" key="1">
    <citation type="submission" date="2015-10" db="EMBL/GenBank/DDBJ databases">
        <title>Draft genome sequence of Novosphingobium fuchskuhlense DSM 25065 isolated from a surface water sample of the southwest basin of Lake Grosse Fuchskuhle.</title>
        <authorList>
            <person name="Ruckert C."/>
            <person name="Winkler A."/>
            <person name="Glaeser J."/>
            <person name="Grossart H.-P."/>
            <person name="Kalinowski J."/>
            <person name="Glaeser S."/>
        </authorList>
    </citation>
    <scope>NUCLEOTIDE SEQUENCE [LARGE SCALE GENOMIC DNA]</scope>
    <source>
        <strain evidence="17 18">FNE08-7</strain>
    </source>
</reference>
<dbReference type="Gene3D" id="2.60.40.1730">
    <property type="entry name" value="tricorn interacting facor f3 domain"/>
    <property type="match status" value="1"/>
</dbReference>
<evidence type="ECO:0000256" key="12">
    <source>
        <dbReference type="RuleBase" id="RU364040"/>
    </source>
</evidence>
<comment type="caution">
    <text evidence="17">The sequence shown here is derived from an EMBL/GenBank/DDBJ whole genome shotgun (WGS) entry which is preliminary data.</text>
</comment>
<evidence type="ECO:0000259" key="14">
    <source>
        <dbReference type="Pfam" id="PF01433"/>
    </source>
</evidence>
<dbReference type="OrthoDB" id="100605at2"/>
<dbReference type="InterPro" id="IPR024571">
    <property type="entry name" value="ERAP1-like_C_dom"/>
</dbReference>
<dbReference type="CDD" id="cd09601">
    <property type="entry name" value="M1_APN-Q_like"/>
    <property type="match status" value="1"/>
</dbReference>
<feature type="binding site" evidence="10">
    <location>
        <position position="340"/>
    </location>
    <ligand>
        <name>Zn(2+)</name>
        <dbReference type="ChEBI" id="CHEBI:29105"/>
        <note>catalytic</note>
    </ligand>
</feature>
<feature type="signal peptide" evidence="13">
    <location>
        <begin position="1"/>
        <end position="27"/>
    </location>
</feature>
<evidence type="ECO:0000313" key="18">
    <source>
        <dbReference type="Proteomes" id="UP000058012"/>
    </source>
</evidence>
<organism evidence="17 18">
    <name type="scientific">Novosphingobium fuchskuhlense</name>
    <dbReference type="NCBI Taxonomy" id="1117702"/>
    <lineage>
        <taxon>Bacteria</taxon>
        <taxon>Pseudomonadati</taxon>
        <taxon>Pseudomonadota</taxon>
        <taxon>Alphaproteobacteria</taxon>
        <taxon>Sphingomonadales</taxon>
        <taxon>Sphingomonadaceae</taxon>
        <taxon>Novosphingobium</taxon>
    </lineage>
</organism>
<dbReference type="InterPro" id="IPR014782">
    <property type="entry name" value="Peptidase_M1_dom"/>
</dbReference>
<comment type="similarity">
    <text evidence="2 12">Belongs to the peptidase M1 family.</text>
</comment>
<dbReference type="PRINTS" id="PR00756">
    <property type="entry name" value="ALADIPTASE"/>
</dbReference>
<dbReference type="InterPro" id="IPR034016">
    <property type="entry name" value="M1_APN-typ"/>
</dbReference>
<keyword evidence="8 12" id="KW-0482">Metalloprotease</keyword>
<dbReference type="Gene3D" id="1.10.390.10">
    <property type="entry name" value="Neutral Protease Domain 2"/>
    <property type="match status" value="1"/>
</dbReference>
<evidence type="ECO:0000256" key="11">
    <source>
        <dbReference type="PIRSR" id="PIRSR634016-4"/>
    </source>
</evidence>
<feature type="site" description="Transition state stabilizer" evidence="11">
    <location>
        <position position="425"/>
    </location>
</feature>
<dbReference type="GO" id="GO:0005737">
    <property type="term" value="C:cytoplasm"/>
    <property type="evidence" value="ECO:0007669"/>
    <property type="project" value="TreeGrafter"/>
</dbReference>
<evidence type="ECO:0000256" key="13">
    <source>
        <dbReference type="SAM" id="SignalP"/>
    </source>
</evidence>
<feature type="binding site" evidence="10">
    <location>
        <position position="344"/>
    </location>
    <ligand>
        <name>Zn(2+)</name>
        <dbReference type="ChEBI" id="CHEBI:29105"/>
        <note>catalytic</note>
    </ligand>
</feature>
<evidence type="ECO:0000259" key="16">
    <source>
        <dbReference type="Pfam" id="PF17900"/>
    </source>
</evidence>
<dbReference type="GO" id="GO:0042277">
    <property type="term" value="F:peptide binding"/>
    <property type="evidence" value="ECO:0007669"/>
    <property type="project" value="TreeGrafter"/>
</dbReference>
<dbReference type="STRING" id="1117702.AQZ52_01895"/>
<keyword evidence="6 12" id="KW-0378">Hydrolase</keyword>
<comment type="catalytic activity">
    <reaction evidence="1">
        <text>Release of an N-terminal amino acid, Xaa-|-Yaa- from a peptide, amide or arylamide. Xaa is preferably Ala, but may be most amino acids including Pro (slow action). When a terminal hydrophobic residue is followed by a prolyl residue, the two may be released as an intact Xaa-Pro dipeptide.</text>
        <dbReference type="EC" id="3.4.11.2"/>
    </reaction>
</comment>
<dbReference type="EMBL" id="LLZS01000001">
    <property type="protein sequence ID" value="KUR73739.1"/>
    <property type="molecule type" value="Genomic_DNA"/>
</dbReference>
<dbReference type="PANTHER" id="PTHR11533:SF174">
    <property type="entry name" value="PUROMYCIN-SENSITIVE AMINOPEPTIDASE-RELATED"/>
    <property type="match status" value="1"/>
</dbReference>
<dbReference type="EC" id="3.4.11.-" evidence="12"/>
<dbReference type="FunFam" id="1.10.390.10:FF:000006">
    <property type="entry name" value="Puromycin-sensitive aminopeptidase"/>
    <property type="match status" value="1"/>
</dbReference>
<dbReference type="InterPro" id="IPR042097">
    <property type="entry name" value="Aminopeptidase_N-like_N_sf"/>
</dbReference>
<feature type="chain" id="PRO_5007157142" description="Aminopeptidase" evidence="13">
    <location>
        <begin position="28"/>
        <end position="896"/>
    </location>
</feature>
<feature type="active site" description="Proton acceptor" evidence="9">
    <location>
        <position position="341"/>
    </location>
</feature>
<dbReference type="InterPro" id="IPR045357">
    <property type="entry name" value="Aminopeptidase_N-like_N"/>
</dbReference>
<evidence type="ECO:0000256" key="8">
    <source>
        <dbReference type="ARBA" id="ARBA00023049"/>
    </source>
</evidence>
<feature type="domain" description="ERAP1-like C-terminal" evidence="15">
    <location>
        <begin position="559"/>
        <end position="875"/>
    </location>
</feature>
<evidence type="ECO:0000259" key="15">
    <source>
        <dbReference type="Pfam" id="PF11838"/>
    </source>
</evidence>